<name>A0A2S7T225_9BACT</name>
<evidence type="ECO:0000256" key="11">
    <source>
        <dbReference type="RuleBase" id="RU364063"/>
    </source>
</evidence>
<evidence type="ECO:0000256" key="3">
    <source>
        <dbReference type="ARBA" id="ARBA00022695"/>
    </source>
</evidence>
<dbReference type="Gene3D" id="1.20.272.10">
    <property type="match status" value="1"/>
</dbReference>
<dbReference type="InterPro" id="IPR008921">
    <property type="entry name" value="DNA_pol3_clamp-load_cplx_C"/>
</dbReference>
<dbReference type="GO" id="GO:0006261">
    <property type="term" value="P:DNA-templated DNA replication"/>
    <property type="evidence" value="ECO:0007669"/>
    <property type="project" value="TreeGrafter"/>
</dbReference>
<dbReference type="AlphaFoldDB" id="A0A2S7T225"/>
<dbReference type="InterPro" id="IPR001270">
    <property type="entry name" value="ClpA/B"/>
</dbReference>
<dbReference type="EC" id="2.7.7.7" evidence="11"/>
<dbReference type="Pfam" id="PF12169">
    <property type="entry name" value="DNA_pol3_gamma3"/>
    <property type="match status" value="1"/>
</dbReference>
<dbReference type="Pfam" id="PF22608">
    <property type="entry name" value="DNAX_ATPase_lid"/>
    <property type="match status" value="1"/>
</dbReference>
<dbReference type="GO" id="GO:0005524">
    <property type="term" value="F:ATP binding"/>
    <property type="evidence" value="ECO:0007669"/>
    <property type="project" value="UniProtKB-KW"/>
</dbReference>
<comment type="similarity">
    <text evidence="1 11">Belongs to the DnaX/STICHEL family.</text>
</comment>
<dbReference type="InterPro" id="IPR003593">
    <property type="entry name" value="AAA+_ATPase"/>
</dbReference>
<evidence type="ECO:0000313" key="14">
    <source>
        <dbReference type="EMBL" id="PQJ12931.1"/>
    </source>
</evidence>
<dbReference type="SUPFAM" id="SSF48019">
    <property type="entry name" value="post-AAA+ oligomerization domain-like"/>
    <property type="match status" value="1"/>
</dbReference>
<evidence type="ECO:0000256" key="4">
    <source>
        <dbReference type="ARBA" id="ARBA00022705"/>
    </source>
</evidence>
<evidence type="ECO:0000259" key="13">
    <source>
        <dbReference type="SMART" id="SM00382"/>
    </source>
</evidence>
<dbReference type="GO" id="GO:0003887">
    <property type="term" value="F:DNA-directed DNA polymerase activity"/>
    <property type="evidence" value="ECO:0007669"/>
    <property type="project" value="UniProtKB-KW"/>
</dbReference>
<evidence type="ECO:0000256" key="5">
    <source>
        <dbReference type="ARBA" id="ARBA00022723"/>
    </source>
</evidence>
<keyword evidence="8 11" id="KW-0067">ATP-binding</keyword>
<keyword evidence="5" id="KW-0479">Metal-binding</keyword>
<dbReference type="PANTHER" id="PTHR11669">
    <property type="entry name" value="REPLICATION FACTOR C / DNA POLYMERASE III GAMMA-TAU SUBUNIT"/>
    <property type="match status" value="1"/>
</dbReference>
<dbReference type="NCBIfam" id="NF004046">
    <property type="entry name" value="PRK05563.1"/>
    <property type="match status" value="1"/>
</dbReference>
<dbReference type="OrthoDB" id="9810148at2"/>
<dbReference type="EMBL" id="PPSL01000001">
    <property type="protein sequence ID" value="PQJ12931.1"/>
    <property type="molecule type" value="Genomic_DNA"/>
</dbReference>
<evidence type="ECO:0000256" key="2">
    <source>
        <dbReference type="ARBA" id="ARBA00022679"/>
    </source>
</evidence>
<comment type="function">
    <text evidence="11">DNA polymerase III is a complex, multichain enzyme responsible for most of the replicative synthesis in bacteria. This DNA polymerase also exhibits 3' to 5' exonuclease activity.</text>
</comment>
<comment type="subunit">
    <text evidence="11">DNA polymerase III contains a core (composed of alpha, epsilon and theta chains) that associates with a tau subunit. This core dimerizes to form the POLIII' complex. PolIII' associates with the gamma complex (composed of gamma, delta, delta', psi and chi chains) and with the beta chain to form the complete DNA polymerase III complex.</text>
</comment>
<evidence type="ECO:0000256" key="1">
    <source>
        <dbReference type="ARBA" id="ARBA00006360"/>
    </source>
</evidence>
<dbReference type="InterPro" id="IPR022754">
    <property type="entry name" value="DNA_pol_III_gamma-3"/>
</dbReference>
<dbReference type="SMART" id="SM00382">
    <property type="entry name" value="AAA"/>
    <property type="match status" value="1"/>
</dbReference>
<dbReference type="GO" id="GO:0046872">
    <property type="term" value="F:metal ion binding"/>
    <property type="evidence" value="ECO:0007669"/>
    <property type="project" value="UniProtKB-KW"/>
</dbReference>
<dbReference type="CDD" id="cd00009">
    <property type="entry name" value="AAA"/>
    <property type="match status" value="1"/>
</dbReference>
<keyword evidence="4 11" id="KW-0235">DNA replication</keyword>
<keyword evidence="7" id="KW-0862">Zinc</keyword>
<protein>
    <recommendedName>
        <fullName evidence="11">DNA polymerase III subunit gamma/tau</fullName>
        <ecNumber evidence="11">2.7.7.7</ecNumber>
    </recommendedName>
</protein>
<evidence type="ECO:0000256" key="6">
    <source>
        <dbReference type="ARBA" id="ARBA00022741"/>
    </source>
</evidence>
<dbReference type="GO" id="GO:0009360">
    <property type="term" value="C:DNA polymerase III complex"/>
    <property type="evidence" value="ECO:0007669"/>
    <property type="project" value="InterPro"/>
</dbReference>
<keyword evidence="3 11" id="KW-0548">Nucleotidyltransferase</keyword>
<dbReference type="GO" id="GO:0003677">
    <property type="term" value="F:DNA binding"/>
    <property type="evidence" value="ECO:0007669"/>
    <property type="project" value="InterPro"/>
</dbReference>
<keyword evidence="6 11" id="KW-0547">Nucleotide-binding</keyword>
<evidence type="ECO:0000256" key="12">
    <source>
        <dbReference type="SAM" id="MobiDB-lite"/>
    </source>
</evidence>
<evidence type="ECO:0000256" key="8">
    <source>
        <dbReference type="ARBA" id="ARBA00022840"/>
    </source>
</evidence>
<dbReference type="FunFam" id="3.40.50.300:FF:000014">
    <property type="entry name" value="DNA polymerase III subunit gamma/tau"/>
    <property type="match status" value="1"/>
</dbReference>
<feature type="region of interest" description="Disordered" evidence="12">
    <location>
        <begin position="449"/>
        <end position="497"/>
    </location>
</feature>
<keyword evidence="15" id="KW-1185">Reference proteome</keyword>
<dbReference type="Pfam" id="PF13177">
    <property type="entry name" value="DNA_pol3_delta2"/>
    <property type="match status" value="1"/>
</dbReference>
<dbReference type="SUPFAM" id="SSF52540">
    <property type="entry name" value="P-loop containing nucleoside triphosphate hydrolases"/>
    <property type="match status" value="1"/>
</dbReference>
<dbReference type="InterPro" id="IPR012763">
    <property type="entry name" value="DNA_pol_III_sug/sutau_N"/>
</dbReference>
<proteinExistence type="inferred from homology"/>
<keyword evidence="2 11" id="KW-0808">Transferase</keyword>
<dbReference type="CDD" id="cd18137">
    <property type="entry name" value="HLD_clamp_pol_III_gamma_tau"/>
    <property type="match status" value="1"/>
</dbReference>
<keyword evidence="9 11" id="KW-0239">DNA-directed DNA polymerase</keyword>
<gene>
    <name evidence="11" type="primary">dnaX</name>
    <name evidence="14" type="ORF">CJD36_004075</name>
</gene>
<comment type="catalytic activity">
    <reaction evidence="10 11">
        <text>DNA(n) + a 2'-deoxyribonucleoside 5'-triphosphate = DNA(n+1) + diphosphate</text>
        <dbReference type="Rhea" id="RHEA:22508"/>
        <dbReference type="Rhea" id="RHEA-COMP:17339"/>
        <dbReference type="Rhea" id="RHEA-COMP:17340"/>
        <dbReference type="ChEBI" id="CHEBI:33019"/>
        <dbReference type="ChEBI" id="CHEBI:61560"/>
        <dbReference type="ChEBI" id="CHEBI:173112"/>
        <dbReference type="EC" id="2.7.7.7"/>
    </reaction>
</comment>
<dbReference type="Gene3D" id="3.40.50.300">
    <property type="entry name" value="P-loop containing nucleotide triphosphate hydrolases"/>
    <property type="match status" value="1"/>
</dbReference>
<dbReference type="PANTHER" id="PTHR11669:SF0">
    <property type="entry name" value="PROTEIN STICHEL-LIKE 2"/>
    <property type="match status" value="1"/>
</dbReference>
<dbReference type="Gene3D" id="1.10.8.60">
    <property type="match status" value="1"/>
</dbReference>
<dbReference type="PRINTS" id="PR00300">
    <property type="entry name" value="CLPPROTEASEA"/>
</dbReference>
<organism evidence="14 15">
    <name type="scientific">Flavipsychrobacter stenotrophus</name>
    <dbReference type="NCBI Taxonomy" id="2077091"/>
    <lineage>
        <taxon>Bacteria</taxon>
        <taxon>Pseudomonadati</taxon>
        <taxon>Bacteroidota</taxon>
        <taxon>Chitinophagia</taxon>
        <taxon>Chitinophagales</taxon>
        <taxon>Chitinophagaceae</taxon>
        <taxon>Flavipsychrobacter</taxon>
    </lineage>
</organism>
<evidence type="ECO:0000256" key="9">
    <source>
        <dbReference type="ARBA" id="ARBA00022932"/>
    </source>
</evidence>
<evidence type="ECO:0000313" key="15">
    <source>
        <dbReference type="Proteomes" id="UP000239872"/>
    </source>
</evidence>
<dbReference type="NCBIfam" id="NF011531">
    <property type="entry name" value="PRK14971.1"/>
    <property type="match status" value="1"/>
</dbReference>
<dbReference type="Proteomes" id="UP000239872">
    <property type="component" value="Unassembled WGS sequence"/>
</dbReference>
<evidence type="ECO:0000256" key="7">
    <source>
        <dbReference type="ARBA" id="ARBA00022833"/>
    </source>
</evidence>
<feature type="compositionally biased region" description="Polar residues" evidence="12">
    <location>
        <begin position="452"/>
        <end position="464"/>
    </location>
</feature>
<dbReference type="InterPro" id="IPR050238">
    <property type="entry name" value="DNA_Rep/Repair_Clamp_Loader"/>
</dbReference>
<feature type="compositionally biased region" description="Pro residues" evidence="12">
    <location>
        <begin position="472"/>
        <end position="485"/>
    </location>
</feature>
<dbReference type="InterPro" id="IPR045085">
    <property type="entry name" value="HLD_clamp_pol_III_gamma_tau"/>
</dbReference>
<dbReference type="RefSeq" id="WP_105037815.1">
    <property type="nucleotide sequence ID" value="NZ_PPSL01000001.1"/>
</dbReference>
<dbReference type="InterPro" id="IPR027417">
    <property type="entry name" value="P-loop_NTPase"/>
</dbReference>
<feature type="domain" description="AAA+ ATPase" evidence="13">
    <location>
        <begin position="38"/>
        <end position="181"/>
    </location>
</feature>
<comment type="caution">
    <text evidence="14">The sequence shown here is derived from an EMBL/GenBank/DDBJ whole genome shotgun (WGS) entry which is preliminary data.</text>
</comment>
<evidence type="ECO:0000256" key="10">
    <source>
        <dbReference type="ARBA" id="ARBA00049244"/>
    </source>
</evidence>
<sequence length="641" mass="71209">MSDYIVSARKYRPQTFDTVVGQEHITTTLKNAIRNQHLAHAYLFCGPRGVGKTTCARILAKTINCENPTPDMEACGVCNTCVSFSNNTTFNVFELDAASNNSVDDIRELVNQVRFAPQQGKYKIYIIDEVHMLSASAFNAFLKTLEEPPPYAIFILATTEKHKILPTILSRCQIFDFKRITTTDIVVHLQGIAVKESMVAQEAALHIIAQKSEGCMRDALSMLDRIASFTNGMLTYNGTMEHLNLLDADFYFGLTDNILSQDVAGTLLMLDRAMEKGFEGDVVINGTAEHFRNLLLCKDMRMAKLLDVPNDHKPVFYEKANQAPASFLLSSLNVLNQCELEYKTTNNKRLHVEMCLIRLCYVLHAVDGQTANLVADSADVKKNSSPIAATSVAVPNIAYQAPVVVAKPVPAPFMESQPNHAAQVMVSEPAQVYQQPAAAKVVSEIVPEPSANIPNTAPAPQTPLSSSAPAHQTPPSPSAPAPRTSPPSSGGGKRLSMSLLDDMDDMLDKIETRTTPLTLDECNQLFEEYKQYLLSESKGTVHAQFMQMKLEFYPPDEIKIVSPVQLADMYAKESRSALLDYYRDKTKILVRITTELREDDAAKAEQRKNTVLSKQEMYEAMAMKNPYVARLKESLNMQIEY</sequence>
<dbReference type="NCBIfam" id="TIGR02397">
    <property type="entry name" value="dnaX_nterm"/>
    <property type="match status" value="1"/>
</dbReference>
<reference evidence="14 15" key="1">
    <citation type="submission" date="2018-01" db="EMBL/GenBank/DDBJ databases">
        <title>A novel member of the phylum Bacteroidetes isolated from glacier ice.</title>
        <authorList>
            <person name="Liu Q."/>
            <person name="Xin Y.-H."/>
        </authorList>
    </citation>
    <scope>NUCLEOTIDE SEQUENCE [LARGE SCALE GENOMIC DNA]</scope>
    <source>
        <strain evidence="14 15">RB1R16</strain>
    </source>
</reference>
<accession>A0A2S7T225</accession>